<reference evidence="2" key="1">
    <citation type="submission" date="2019-09" db="EMBL/GenBank/DDBJ databases">
        <title>Distinct polysaccharide growth profiles of human intestinal Prevotella copri isolates.</title>
        <authorList>
            <person name="Fehlner-Peach H."/>
            <person name="Magnabosco C."/>
            <person name="Raghavan V."/>
            <person name="Scher J.U."/>
            <person name="Tett A."/>
            <person name="Cox L.M."/>
            <person name="Gottsegen C."/>
            <person name="Watters A."/>
            <person name="Wiltshire- Gordon J.D."/>
            <person name="Segata N."/>
            <person name="Bonneau R."/>
            <person name="Littman D.R."/>
        </authorList>
    </citation>
    <scope>NUCLEOTIDE SEQUENCE [LARGE SCALE GENOMIC DNA]</scope>
    <source>
        <strain evidence="2">iAU3127</strain>
    </source>
</reference>
<sequence>MIDKKIEEAKEEIYEDRFLLNGEEVVFDNDTKEEMFYKEDIKEAIGLGAKFAINEFIKDLWHAIDENPKKYHKCLVEVVYHRPLNMTDEIDYVTSHLTNFGWDESSFKRSDYTIKRWIYIDNLLKGCNHD</sequence>
<evidence type="ECO:0000313" key="2">
    <source>
        <dbReference type="Proteomes" id="UP000421283"/>
    </source>
</evidence>
<evidence type="ECO:0000313" key="1">
    <source>
        <dbReference type="EMBL" id="MQO92176.1"/>
    </source>
</evidence>
<comment type="caution">
    <text evidence="1">The sequence shown here is derived from an EMBL/GenBank/DDBJ whole genome shotgun (WGS) entry which is preliminary data.</text>
</comment>
<organism evidence="1 2">
    <name type="scientific">Segatella copri</name>
    <dbReference type="NCBI Taxonomy" id="165179"/>
    <lineage>
        <taxon>Bacteria</taxon>
        <taxon>Pseudomonadati</taxon>
        <taxon>Bacteroidota</taxon>
        <taxon>Bacteroidia</taxon>
        <taxon>Bacteroidales</taxon>
        <taxon>Prevotellaceae</taxon>
        <taxon>Segatella</taxon>
    </lineage>
</organism>
<dbReference type="Proteomes" id="UP000421283">
    <property type="component" value="Unassembled WGS sequence"/>
</dbReference>
<gene>
    <name evidence="1" type="ORF">F7D31_05750</name>
</gene>
<dbReference type="AlphaFoldDB" id="A0AA91A6B0"/>
<proteinExistence type="predicted"/>
<accession>A0AA91A6B0</accession>
<protein>
    <submittedName>
        <fullName evidence="1">Uncharacterized protein</fullName>
    </submittedName>
</protein>
<dbReference type="RefSeq" id="WP_153137970.1">
    <property type="nucleotide sequence ID" value="NZ_CP152484.1"/>
</dbReference>
<dbReference type="EMBL" id="VZAP01000068">
    <property type="protein sequence ID" value="MQO92176.1"/>
    <property type="molecule type" value="Genomic_DNA"/>
</dbReference>
<name>A0AA91A6B0_9BACT</name>